<reference evidence="1" key="1">
    <citation type="submission" date="2023-04" db="EMBL/GenBank/DDBJ databases">
        <title>Draft Genome sequencing of Naganishia species isolated from polar environments using Oxford Nanopore Technology.</title>
        <authorList>
            <person name="Leo P."/>
            <person name="Venkateswaran K."/>
        </authorList>
    </citation>
    <scope>NUCLEOTIDE SEQUENCE</scope>
    <source>
        <strain evidence="1">MNA-CCFEE 5425</strain>
    </source>
</reference>
<keyword evidence="2" id="KW-1185">Reference proteome</keyword>
<dbReference type="EMBL" id="JASBWU010000017">
    <property type="protein sequence ID" value="KAJ9115135.1"/>
    <property type="molecule type" value="Genomic_DNA"/>
</dbReference>
<name>A0ACC2WTN8_9TREE</name>
<accession>A0ACC2WTN8</accession>
<evidence type="ECO:0000313" key="2">
    <source>
        <dbReference type="Proteomes" id="UP001243375"/>
    </source>
</evidence>
<sequence length="402" mass="43596">MMDNPTSLDVVDSVVSDIAFGGAVAASDVPRPVGHFMGASSGVSLARMVVDAVLGTGPAAGSPLPERRHSVLKPAMSRPITSFMTGQVISQAYSPGFGKQAAFSTLDGGANPQRSSDFMYSESIDTPLPGSSTIDPALSSFNMTRTDYPTSHSRLPAQQSSAHPDVPTGDLKEATKSACPSTPCTALHDSSPDISRQSTQPVIASTPRPRNIPALPPAAAVDRLVQVYIDFVQIMLPILHMPTFEKQLKRVRDKSADVQESDIFFVLMVLALSTMALSRSLDPKAELRMSSEAFYVEASKHLEAVFEDRTYPFSDLPDYAITEQGMLTAEADPYKVVALNFLPLRVLQSEINSRLYSVKAAEQPSQEWFDKMFERLKVWLSNSPDPRGCTSAEGYAISFHSE</sequence>
<organism evidence="1 2">
    <name type="scientific">Naganishia vaughanmartiniae</name>
    <dbReference type="NCBI Taxonomy" id="1424756"/>
    <lineage>
        <taxon>Eukaryota</taxon>
        <taxon>Fungi</taxon>
        <taxon>Dikarya</taxon>
        <taxon>Basidiomycota</taxon>
        <taxon>Agaricomycotina</taxon>
        <taxon>Tremellomycetes</taxon>
        <taxon>Filobasidiales</taxon>
        <taxon>Filobasidiaceae</taxon>
        <taxon>Naganishia</taxon>
    </lineage>
</organism>
<proteinExistence type="predicted"/>
<gene>
    <name evidence="1" type="ORF">QFC22_005465</name>
</gene>
<protein>
    <submittedName>
        <fullName evidence="1">Uncharacterized protein</fullName>
    </submittedName>
</protein>
<dbReference type="Proteomes" id="UP001243375">
    <property type="component" value="Unassembled WGS sequence"/>
</dbReference>
<evidence type="ECO:0000313" key="1">
    <source>
        <dbReference type="EMBL" id="KAJ9115135.1"/>
    </source>
</evidence>
<comment type="caution">
    <text evidence="1">The sequence shown here is derived from an EMBL/GenBank/DDBJ whole genome shotgun (WGS) entry which is preliminary data.</text>
</comment>